<name>A0ABS2SSF5_9BACI</name>
<dbReference type="SUPFAM" id="SSF51338">
    <property type="entry name" value="Composite domain of metallo-dependent hydrolases"/>
    <property type="match status" value="1"/>
</dbReference>
<dbReference type="InterPro" id="IPR011059">
    <property type="entry name" value="Metal-dep_hydrolase_composite"/>
</dbReference>
<accession>A0ABS2SSF5</accession>
<evidence type="ECO:0000259" key="1">
    <source>
        <dbReference type="Pfam" id="PF07969"/>
    </source>
</evidence>
<organism evidence="2 3">
    <name type="scientific">Shouchella xiaoxiensis</name>
    <dbReference type="NCBI Taxonomy" id="766895"/>
    <lineage>
        <taxon>Bacteria</taxon>
        <taxon>Bacillati</taxon>
        <taxon>Bacillota</taxon>
        <taxon>Bacilli</taxon>
        <taxon>Bacillales</taxon>
        <taxon>Bacillaceae</taxon>
        <taxon>Shouchella</taxon>
    </lineage>
</organism>
<dbReference type="PANTHER" id="PTHR22642:SF2">
    <property type="entry name" value="PROTEIN LONG AFTER FAR-RED 3"/>
    <property type="match status" value="1"/>
</dbReference>
<evidence type="ECO:0000313" key="3">
    <source>
        <dbReference type="Proteomes" id="UP001179280"/>
    </source>
</evidence>
<protein>
    <submittedName>
        <fullName evidence="2">Amidohydrolase YtcJ</fullName>
    </submittedName>
</protein>
<proteinExistence type="predicted"/>
<reference evidence="2" key="1">
    <citation type="submission" date="2021-01" db="EMBL/GenBank/DDBJ databases">
        <title>Genomic Encyclopedia of Type Strains, Phase IV (KMG-IV): sequencing the most valuable type-strain genomes for metagenomic binning, comparative biology and taxonomic classification.</title>
        <authorList>
            <person name="Goeker M."/>
        </authorList>
    </citation>
    <scope>NUCLEOTIDE SEQUENCE</scope>
    <source>
        <strain evidence="2">DSM 21943</strain>
    </source>
</reference>
<dbReference type="InterPro" id="IPR033932">
    <property type="entry name" value="YtcJ-like"/>
</dbReference>
<dbReference type="Gene3D" id="3.20.20.140">
    <property type="entry name" value="Metal-dependent hydrolases"/>
    <property type="match status" value="1"/>
</dbReference>
<dbReference type="PANTHER" id="PTHR22642">
    <property type="entry name" value="IMIDAZOLONEPROPIONASE"/>
    <property type="match status" value="1"/>
</dbReference>
<sequence>MGTLWFNGTFISMGQEHETFEAIYERDGKIIDCGSKHELLEKWKNEILHKKNANGTFVFPGFVDSHLHLIGHGQKLLRLDLSKCNKQEALDQLKILSARDVEWIEALGWNEHNDPNHDTLTIDDLNAISQTRPVFVMRICRHAAYVNQTALQMAGIDESTADPAGGRIERDEDGNLTGVLHDAAVTLVQNCMPPLSRQSVKRALETAIQDCYRHGLTGGHTEDLHYYNGLVETMEIYEETINDRQPFRAHLLIHHEELDAYDYSHYKNKREISPFIELGALKIFADGALGGRTAALSSPYSDDPETTGLLIHTEDKLKNLVESARGRQLGVAIHVIGDQALDMALTAIEEAPVVSMRDRLIHVQIARKDLFKRIKQLPLIVDIQPRFVVSDFPWVIERLGQDRLPYSFAWKTLLLNGIPCAGGSDAPIEPVEPLLGIHAAIARKEPGKDGPVYGESEKLTPFEAVSLFTTGSAFAIGKEHERGQIKPGFDADFTILDQNLLIADEKTILNAEVVATIVNGKTVYHNERFEEIGDERIES</sequence>
<dbReference type="Pfam" id="PF07969">
    <property type="entry name" value="Amidohydro_3"/>
    <property type="match status" value="1"/>
</dbReference>
<dbReference type="Gene3D" id="2.30.40.10">
    <property type="entry name" value="Urease, subunit C, domain 1"/>
    <property type="match status" value="1"/>
</dbReference>
<dbReference type="InterPro" id="IPR032466">
    <property type="entry name" value="Metal_Hydrolase"/>
</dbReference>
<feature type="domain" description="Amidohydrolase 3" evidence="1">
    <location>
        <begin position="52"/>
        <end position="524"/>
    </location>
</feature>
<comment type="caution">
    <text evidence="2">The sequence shown here is derived from an EMBL/GenBank/DDBJ whole genome shotgun (WGS) entry which is preliminary data.</text>
</comment>
<dbReference type="SUPFAM" id="SSF51556">
    <property type="entry name" value="Metallo-dependent hydrolases"/>
    <property type="match status" value="1"/>
</dbReference>
<dbReference type="InterPro" id="IPR013108">
    <property type="entry name" value="Amidohydro_3"/>
</dbReference>
<dbReference type="Proteomes" id="UP001179280">
    <property type="component" value="Unassembled WGS sequence"/>
</dbReference>
<dbReference type="RefSeq" id="WP_204465623.1">
    <property type="nucleotide sequence ID" value="NZ_JAFBCV010000004.1"/>
</dbReference>
<gene>
    <name evidence="2" type="ORF">JOC54_001695</name>
</gene>
<evidence type="ECO:0000313" key="2">
    <source>
        <dbReference type="EMBL" id="MBM7838439.1"/>
    </source>
</evidence>
<dbReference type="Gene3D" id="3.10.310.70">
    <property type="match status" value="1"/>
</dbReference>
<dbReference type="EMBL" id="JAFBCV010000004">
    <property type="protein sequence ID" value="MBM7838439.1"/>
    <property type="molecule type" value="Genomic_DNA"/>
</dbReference>
<keyword evidence="3" id="KW-1185">Reference proteome</keyword>
<dbReference type="CDD" id="cd01300">
    <property type="entry name" value="YtcJ_like"/>
    <property type="match status" value="1"/>
</dbReference>